<dbReference type="EMBL" id="ML213593">
    <property type="protein sequence ID" value="TFK42043.1"/>
    <property type="molecule type" value="Genomic_DNA"/>
</dbReference>
<evidence type="ECO:0000256" key="2">
    <source>
        <dbReference type="ARBA" id="ARBA00022741"/>
    </source>
</evidence>
<evidence type="ECO:0000256" key="5">
    <source>
        <dbReference type="RuleBase" id="RU000304"/>
    </source>
</evidence>
<dbReference type="InterPro" id="IPR017441">
    <property type="entry name" value="Protein_kinase_ATP_BS"/>
</dbReference>
<evidence type="ECO:0000256" key="6">
    <source>
        <dbReference type="SAM" id="MobiDB-lite"/>
    </source>
</evidence>
<evidence type="ECO:0000256" key="1">
    <source>
        <dbReference type="ARBA" id="ARBA00012513"/>
    </source>
</evidence>
<feature type="region of interest" description="Disordered" evidence="6">
    <location>
        <begin position="252"/>
        <end position="307"/>
    </location>
</feature>
<feature type="binding site" evidence="4">
    <location>
        <position position="37"/>
    </location>
    <ligand>
        <name>ATP</name>
        <dbReference type="ChEBI" id="CHEBI:30616"/>
    </ligand>
</feature>
<dbReference type="OrthoDB" id="5579860at2759"/>
<name>A0A5C3MBA5_9AGAR</name>
<dbReference type="InterPro" id="IPR008271">
    <property type="entry name" value="Ser/Thr_kinase_AS"/>
</dbReference>
<dbReference type="SUPFAM" id="SSF56112">
    <property type="entry name" value="Protein kinase-like (PK-like)"/>
    <property type="match status" value="1"/>
</dbReference>
<reference evidence="8 9" key="1">
    <citation type="journal article" date="2019" name="Nat. Ecol. Evol.">
        <title>Megaphylogeny resolves global patterns of mushroom evolution.</title>
        <authorList>
            <person name="Varga T."/>
            <person name="Krizsan K."/>
            <person name="Foldi C."/>
            <person name="Dima B."/>
            <person name="Sanchez-Garcia M."/>
            <person name="Sanchez-Ramirez S."/>
            <person name="Szollosi G.J."/>
            <person name="Szarkandi J.G."/>
            <person name="Papp V."/>
            <person name="Albert L."/>
            <person name="Andreopoulos W."/>
            <person name="Angelini C."/>
            <person name="Antonin V."/>
            <person name="Barry K.W."/>
            <person name="Bougher N.L."/>
            <person name="Buchanan P."/>
            <person name="Buyck B."/>
            <person name="Bense V."/>
            <person name="Catcheside P."/>
            <person name="Chovatia M."/>
            <person name="Cooper J."/>
            <person name="Damon W."/>
            <person name="Desjardin D."/>
            <person name="Finy P."/>
            <person name="Geml J."/>
            <person name="Haridas S."/>
            <person name="Hughes K."/>
            <person name="Justo A."/>
            <person name="Karasinski D."/>
            <person name="Kautmanova I."/>
            <person name="Kiss B."/>
            <person name="Kocsube S."/>
            <person name="Kotiranta H."/>
            <person name="LaButti K.M."/>
            <person name="Lechner B.E."/>
            <person name="Liimatainen K."/>
            <person name="Lipzen A."/>
            <person name="Lukacs Z."/>
            <person name="Mihaltcheva S."/>
            <person name="Morgado L.N."/>
            <person name="Niskanen T."/>
            <person name="Noordeloos M.E."/>
            <person name="Ohm R.A."/>
            <person name="Ortiz-Santana B."/>
            <person name="Ovrebo C."/>
            <person name="Racz N."/>
            <person name="Riley R."/>
            <person name="Savchenko A."/>
            <person name="Shiryaev A."/>
            <person name="Soop K."/>
            <person name="Spirin V."/>
            <person name="Szebenyi C."/>
            <person name="Tomsovsky M."/>
            <person name="Tulloss R.E."/>
            <person name="Uehling J."/>
            <person name="Grigoriev I.V."/>
            <person name="Vagvolgyi C."/>
            <person name="Papp T."/>
            <person name="Martin F.M."/>
            <person name="Miettinen O."/>
            <person name="Hibbett D.S."/>
            <person name="Nagy L.G."/>
        </authorList>
    </citation>
    <scope>NUCLEOTIDE SEQUENCE [LARGE SCALE GENOMIC DNA]</scope>
    <source>
        <strain evidence="8 9">CBS 166.37</strain>
    </source>
</reference>
<keyword evidence="9" id="KW-1185">Reference proteome</keyword>
<dbReference type="PROSITE" id="PS00107">
    <property type="entry name" value="PROTEIN_KINASE_ATP"/>
    <property type="match status" value="1"/>
</dbReference>
<comment type="similarity">
    <text evidence="5">Belongs to the protein kinase superfamily.</text>
</comment>
<dbReference type="AlphaFoldDB" id="A0A5C3MBA5"/>
<keyword evidence="8" id="KW-0418">Kinase</keyword>
<dbReference type="InterPro" id="IPR011009">
    <property type="entry name" value="Kinase-like_dom_sf"/>
</dbReference>
<feature type="domain" description="Protein kinase" evidence="7">
    <location>
        <begin position="7"/>
        <end position="405"/>
    </location>
</feature>
<evidence type="ECO:0000259" key="7">
    <source>
        <dbReference type="PROSITE" id="PS50011"/>
    </source>
</evidence>
<keyword evidence="2 4" id="KW-0547">Nucleotide-binding</keyword>
<feature type="compositionally biased region" description="Basic and acidic residues" evidence="6">
    <location>
        <begin position="288"/>
        <end position="302"/>
    </location>
</feature>
<evidence type="ECO:0000256" key="4">
    <source>
        <dbReference type="PROSITE-ProRule" id="PRU10141"/>
    </source>
</evidence>
<dbReference type="PROSITE" id="PS50011">
    <property type="entry name" value="PROTEIN_KINASE_DOM"/>
    <property type="match status" value="1"/>
</dbReference>
<dbReference type="PANTHER" id="PTHR11909">
    <property type="entry name" value="CASEIN KINASE-RELATED"/>
    <property type="match status" value="1"/>
</dbReference>
<dbReference type="GO" id="GO:0005524">
    <property type="term" value="F:ATP binding"/>
    <property type="evidence" value="ECO:0007669"/>
    <property type="project" value="UniProtKB-UniRule"/>
</dbReference>
<gene>
    <name evidence="8" type="ORF">BDQ12DRAFT_710362</name>
</gene>
<sequence>MTVPLSYRLGEYLGCGGYSLVYQAIEENSGRTVAVKKSRVSQKVKRPILRYESTVIQLLQGHPAIPEVYGYGQLPHFEYLAMELLGPSVKECAAGRVPVKTVISVTEQTLSALEHVHKCGFVHRDVKPENLLCSLTDPSKIMLIDFGISLRIKSSPPQKHNPLKESKRILFVGTLHWASLNSHNGIGESLTPVFQKMKRIRAAKAAISSDELGVDFPPEFGYLLDYSRRLEYDGIPDYEDLRKRFAGLNGRGEDTGGPLEWSSAEISQEPTSFKVAHDEDDEDGMGSGEDRNKDSNEERNTDSEENFSNSYYSLDIGLWEIHGARDRNLTLPIEQVEQAHLSSIPEIVEHRLKTSIKAPSGTDAGKVLSRTVANAELPQAGVLQTYTERFSISQFTMRLNQLRRS</sequence>
<keyword evidence="5" id="KW-0723">Serine/threonine-protein kinase</keyword>
<protein>
    <recommendedName>
        <fullName evidence="1">non-specific serine/threonine protein kinase</fullName>
        <ecNumber evidence="1">2.7.11.1</ecNumber>
    </recommendedName>
</protein>
<dbReference type="PROSITE" id="PS00108">
    <property type="entry name" value="PROTEIN_KINASE_ST"/>
    <property type="match status" value="1"/>
</dbReference>
<dbReference type="STRING" id="68775.A0A5C3MBA5"/>
<accession>A0A5C3MBA5</accession>
<dbReference type="GO" id="GO:0004674">
    <property type="term" value="F:protein serine/threonine kinase activity"/>
    <property type="evidence" value="ECO:0007669"/>
    <property type="project" value="UniProtKB-KW"/>
</dbReference>
<organism evidence="8 9">
    <name type="scientific">Crucibulum laeve</name>
    <dbReference type="NCBI Taxonomy" id="68775"/>
    <lineage>
        <taxon>Eukaryota</taxon>
        <taxon>Fungi</taxon>
        <taxon>Dikarya</taxon>
        <taxon>Basidiomycota</taxon>
        <taxon>Agaricomycotina</taxon>
        <taxon>Agaricomycetes</taxon>
        <taxon>Agaricomycetidae</taxon>
        <taxon>Agaricales</taxon>
        <taxon>Agaricineae</taxon>
        <taxon>Nidulariaceae</taxon>
        <taxon>Crucibulum</taxon>
    </lineage>
</organism>
<dbReference type="Gene3D" id="1.10.510.10">
    <property type="entry name" value="Transferase(Phosphotransferase) domain 1"/>
    <property type="match status" value="1"/>
</dbReference>
<dbReference type="InterPro" id="IPR000719">
    <property type="entry name" value="Prot_kinase_dom"/>
</dbReference>
<dbReference type="Proteomes" id="UP000308652">
    <property type="component" value="Unassembled WGS sequence"/>
</dbReference>
<dbReference type="SMART" id="SM00220">
    <property type="entry name" value="S_TKc"/>
    <property type="match status" value="1"/>
</dbReference>
<evidence type="ECO:0000313" key="9">
    <source>
        <dbReference type="Proteomes" id="UP000308652"/>
    </source>
</evidence>
<dbReference type="Pfam" id="PF00069">
    <property type="entry name" value="Pkinase"/>
    <property type="match status" value="1"/>
</dbReference>
<proteinExistence type="inferred from homology"/>
<dbReference type="EC" id="2.7.11.1" evidence="1"/>
<keyword evidence="8" id="KW-0808">Transferase</keyword>
<keyword evidence="3 4" id="KW-0067">ATP-binding</keyword>
<evidence type="ECO:0000313" key="8">
    <source>
        <dbReference type="EMBL" id="TFK42043.1"/>
    </source>
</evidence>
<evidence type="ECO:0000256" key="3">
    <source>
        <dbReference type="ARBA" id="ARBA00022840"/>
    </source>
</evidence>
<dbReference type="InterPro" id="IPR050235">
    <property type="entry name" value="CK1_Ser-Thr_kinase"/>
</dbReference>